<protein>
    <submittedName>
        <fullName evidence="1">Unannotated protein</fullName>
    </submittedName>
</protein>
<dbReference type="EMBL" id="CAFAAV010000208">
    <property type="protein sequence ID" value="CAB4832549.1"/>
    <property type="molecule type" value="Genomic_DNA"/>
</dbReference>
<name>A0A6J7AK61_9ZZZZ</name>
<evidence type="ECO:0000313" key="1">
    <source>
        <dbReference type="EMBL" id="CAB4832549.1"/>
    </source>
</evidence>
<sequence>MQQHHRADVGGDGVRLGAVPDERGAAHKRAVTVQHVLHTFTVRIDAHEVAHGHVGTDVAYP</sequence>
<proteinExistence type="predicted"/>
<dbReference type="AlphaFoldDB" id="A0A6J7AK61"/>
<accession>A0A6J7AK61</accession>
<organism evidence="1">
    <name type="scientific">freshwater metagenome</name>
    <dbReference type="NCBI Taxonomy" id="449393"/>
    <lineage>
        <taxon>unclassified sequences</taxon>
        <taxon>metagenomes</taxon>
        <taxon>ecological metagenomes</taxon>
    </lineage>
</organism>
<reference evidence="1" key="1">
    <citation type="submission" date="2020-05" db="EMBL/GenBank/DDBJ databases">
        <authorList>
            <person name="Chiriac C."/>
            <person name="Salcher M."/>
            <person name="Ghai R."/>
            <person name="Kavagutti S V."/>
        </authorList>
    </citation>
    <scope>NUCLEOTIDE SEQUENCE</scope>
</reference>
<gene>
    <name evidence="1" type="ORF">UFOPK3099_02232</name>
</gene>